<name>A0AC58SNR5_TOBAC</name>
<reference evidence="2" key="2">
    <citation type="submission" date="2025-08" db="UniProtKB">
        <authorList>
            <consortium name="RefSeq"/>
        </authorList>
    </citation>
    <scope>IDENTIFICATION</scope>
    <source>
        <tissue evidence="2">Leaf</tissue>
    </source>
</reference>
<accession>A0AC58SNR5</accession>
<sequence>MVDHWMRNLQIQLTLMKEKLSNGETSHEQPHGSVAWEGDVYSQVLGNEKSGNVRGLGLGPTPSLLWGGKSSLQNITDDGLSNEAAHKLEQEIKELKDLNKKQDEEIALMKKNQDMLVSELTWMRQVMWKYVPTKLCGPQNYGSTTRQVPDANSGNEQAT</sequence>
<keyword evidence="1" id="KW-1185">Reference proteome</keyword>
<protein>
    <submittedName>
        <fullName evidence="2">Uncharacterized protein LOC107817705 isoform X1</fullName>
    </submittedName>
</protein>
<gene>
    <name evidence="2" type="primary">LOC107817705</name>
</gene>
<dbReference type="RefSeq" id="XP_075086617.1">
    <property type="nucleotide sequence ID" value="XM_075230516.1"/>
</dbReference>
<reference evidence="1" key="1">
    <citation type="journal article" date="2014" name="Nat. Commun.">
        <title>The tobacco genome sequence and its comparison with those of tomato and potato.</title>
        <authorList>
            <person name="Sierro N."/>
            <person name="Battey J.N."/>
            <person name="Ouadi S."/>
            <person name="Bakaher N."/>
            <person name="Bovet L."/>
            <person name="Willig A."/>
            <person name="Goepfert S."/>
            <person name="Peitsch M.C."/>
            <person name="Ivanov N.V."/>
        </authorList>
    </citation>
    <scope>NUCLEOTIDE SEQUENCE [LARGE SCALE GENOMIC DNA]</scope>
</reference>
<evidence type="ECO:0000313" key="1">
    <source>
        <dbReference type="Proteomes" id="UP000790787"/>
    </source>
</evidence>
<proteinExistence type="predicted"/>
<evidence type="ECO:0000313" key="2">
    <source>
        <dbReference type="RefSeq" id="XP_075086617.1"/>
    </source>
</evidence>
<dbReference type="Proteomes" id="UP000790787">
    <property type="component" value="Chromosome 15"/>
</dbReference>
<organism evidence="1 2">
    <name type="scientific">Nicotiana tabacum</name>
    <name type="common">Common tobacco</name>
    <dbReference type="NCBI Taxonomy" id="4097"/>
    <lineage>
        <taxon>Eukaryota</taxon>
        <taxon>Viridiplantae</taxon>
        <taxon>Streptophyta</taxon>
        <taxon>Embryophyta</taxon>
        <taxon>Tracheophyta</taxon>
        <taxon>Spermatophyta</taxon>
        <taxon>Magnoliopsida</taxon>
        <taxon>eudicotyledons</taxon>
        <taxon>Gunneridae</taxon>
        <taxon>Pentapetalae</taxon>
        <taxon>asterids</taxon>
        <taxon>lamiids</taxon>
        <taxon>Solanales</taxon>
        <taxon>Solanaceae</taxon>
        <taxon>Nicotianoideae</taxon>
        <taxon>Nicotianeae</taxon>
        <taxon>Nicotiana</taxon>
    </lineage>
</organism>